<accession>A0A0F9P5P1</accession>
<dbReference type="EMBL" id="LAZR01003306">
    <property type="protein sequence ID" value="KKN19737.1"/>
    <property type="molecule type" value="Genomic_DNA"/>
</dbReference>
<gene>
    <name evidence="2" type="ORF">LCGC14_0942790</name>
</gene>
<feature type="region of interest" description="Disordered" evidence="1">
    <location>
        <begin position="144"/>
        <end position="165"/>
    </location>
</feature>
<proteinExistence type="predicted"/>
<organism evidence="2">
    <name type="scientific">marine sediment metagenome</name>
    <dbReference type="NCBI Taxonomy" id="412755"/>
    <lineage>
        <taxon>unclassified sequences</taxon>
        <taxon>metagenomes</taxon>
        <taxon>ecological metagenomes</taxon>
    </lineage>
</organism>
<sequence length="279" mass="30723">MTSFALMFKVLEGGLIDPIKWSKDNFLPDTSIIVLDEDSESVYLWHGVQQGLVARRTALRQADSIKGHGYTLGKSIIGRDIKSIKEIDARKVGKVPVDTELNQSLQDLLDKKYTELDNNVITFQVGTATSNFGKIKVKPKPKVEVKSQPAPIPKPTVSPKASSSVKSTNVASEYEDTGPLPSIKPTTIPSPAIEISKSGLQTNAKVSFVFSAILEHFSDIWISKKQDGSYSVEEMDGPICTFHLKEGSKINFTANSFSRINPKIKTAIQKKFIELSKLI</sequence>
<protein>
    <submittedName>
        <fullName evidence="2">Uncharacterized protein</fullName>
    </submittedName>
</protein>
<name>A0A0F9P5P1_9ZZZZ</name>
<dbReference type="AlphaFoldDB" id="A0A0F9P5P1"/>
<reference evidence="2" key="1">
    <citation type="journal article" date="2015" name="Nature">
        <title>Complex archaea that bridge the gap between prokaryotes and eukaryotes.</title>
        <authorList>
            <person name="Spang A."/>
            <person name="Saw J.H."/>
            <person name="Jorgensen S.L."/>
            <person name="Zaremba-Niedzwiedzka K."/>
            <person name="Martijn J."/>
            <person name="Lind A.E."/>
            <person name="van Eijk R."/>
            <person name="Schleper C."/>
            <person name="Guy L."/>
            <person name="Ettema T.J."/>
        </authorList>
    </citation>
    <scope>NUCLEOTIDE SEQUENCE</scope>
</reference>
<evidence type="ECO:0000313" key="2">
    <source>
        <dbReference type="EMBL" id="KKN19737.1"/>
    </source>
</evidence>
<comment type="caution">
    <text evidence="2">The sequence shown here is derived from an EMBL/GenBank/DDBJ whole genome shotgun (WGS) entry which is preliminary data.</text>
</comment>
<evidence type="ECO:0000256" key="1">
    <source>
        <dbReference type="SAM" id="MobiDB-lite"/>
    </source>
</evidence>